<proteinExistence type="predicted"/>
<keyword evidence="1" id="KW-0812">Transmembrane</keyword>
<gene>
    <name evidence="4" type="ORF">EV650_5620</name>
</gene>
<feature type="transmembrane region" description="Helical" evidence="1">
    <location>
        <begin position="66"/>
        <end position="88"/>
    </location>
</feature>
<dbReference type="Proteomes" id="UP000295447">
    <property type="component" value="Unassembled WGS sequence"/>
</dbReference>
<dbReference type="Pfam" id="PF23493">
    <property type="entry name" value="CysS_C"/>
    <property type="match status" value="1"/>
</dbReference>
<name>A0A4R7ZME1_9ACTN</name>
<dbReference type="RefSeq" id="WP_238174486.1">
    <property type="nucleotide sequence ID" value="NZ_SODF01000002.1"/>
</dbReference>
<dbReference type="Pfam" id="PF23494">
    <property type="entry name" value="bPH_10"/>
    <property type="match status" value="1"/>
</dbReference>
<organism evidence="4 5">
    <name type="scientific">Kribbella kalugense</name>
    <dbReference type="NCBI Taxonomy" id="2512221"/>
    <lineage>
        <taxon>Bacteria</taxon>
        <taxon>Bacillati</taxon>
        <taxon>Actinomycetota</taxon>
        <taxon>Actinomycetes</taxon>
        <taxon>Propionibacteriales</taxon>
        <taxon>Kribbellaceae</taxon>
        <taxon>Kribbella</taxon>
    </lineage>
</organism>
<dbReference type="InterPro" id="IPR057798">
    <property type="entry name" value="PH_YqeB"/>
</dbReference>
<dbReference type="EMBL" id="SODF01000002">
    <property type="protein sequence ID" value="TDW19017.1"/>
    <property type="molecule type" value="Genomic_DNA"/>
</dbReference>
<feature type="transmembrane region" description="Helical" evidence="1">
    <location>
        <begin position="21"/>
        <end position="42"/>
    </location>
</feature>
<comment type="caution">
    <text evidence="4">The sequence shown here is derived from an EMBL/GenBank/DDBJ whole genome shotgun (WGS) entry which is preliminary data.</text>
</comment>
<keyword evidence="1" id="KW-0472">Membrane</keyword>
<evidence type="ECO:0000259" key="2">
    <source>
        <dbReference type="Pfam" id="PF23493"/>
    </source>
</evidence>
<sequence length="236" mass="26287">MGSMTGMPERTVIGHSTGDKVVLFGGLPLVGLVLGFFLPRIADWATRQKWVPFQGPLKLIASWDGWWVVAICIAIGVIAGVLLAGMALDDTLKVTITNQSVEFLKNQKTVTVPREKVAVAFLDGKEIVLQDPSSRELAREKHDQLKSEAKQIPVAFRTHGYPWSDAGDPHESEFRRWIEDEPDLPPAVNAVLRVRSKAFGQGDKGKADLRELRAEVTNLGYTVKDRDKKQYWRLTA</sequence>
<keyword evidence="5" id="KW-1185">Reference proteome</keyword>
<evidence type="ECO:0000259" key="3">
    <source>
        <dbReference type="Pfam" id="PF23494"/>
    </source>
</evidence>
<keyword evidence="1" id="KW-1133">Transmembrane helix</keyword>
<reference evidence="4 5" key="1">
    <citation type="submission" date="2019-03" db="EMBL/GenBank/DDBJ databases">
        <title>Genomic Encyclopedia of Type Strains, Phase III (KMG-III): the genomes of soil and plant-associated and newly described type strains.</title>
        <authorList>
            <person name="Whitman W."/>
        </authorList>
    </citation>
    <scope>NUCLEOTIDE SEQUENCE [LARGE SCALE GENOMIC DNA]</scope>
    <source>
        <strain evidence="4 5">VKM Ac-2570</strain>
    </source>
</reference>
<dbReference type="InterPro" id="IPR056411">
    <property type="entry name" value="CysS_C"/>
</dbReference>
<evidence type="ECO:0000313" key="4">
    <source>
        <dbReference type="EMBL" id="TDW19017.1"/>
    </source>
</evidence>
<feature type="domain" description="YqeB PH" evidence="3">
    <location>
        <begin position="11"/>
        <end position="164"/>
    </location>
</feature>
<evidence type="ECO:0000313" key="5">
    <source>
        <dbReference type="Proteomes" id="UP000295447"/>
    </source>
</evidence>
<feature type="domain" description="Cysteinyl-tRNA ligase anticodon binding" evidence="2">
    <location>
        <begin position="182"/>
        <end position="233"/>
    </location>
</feature>
<evidence type="ECO:0000256" key="1">
    <source>
        <dbReference type="SAM" id="Phobius"/>
    </source>
</evidence>
<dbReference type="AlphaFoldDB" id="A0A4R7ZME1"/>
<protein>
    <submittedName>
        <fullName evidence="4">Uncharacterized protein</fullName>
    </submittedName>
</protein>
<accession>A0A4R7ZME1</accession>